<dbReference type="InterPro" id="IPR036188">
    <property type="entry name" value="FAD/NAD-bd_sf"/>
</dbReference>
<dbReference type="EMBL" id="NSJF01000004">
    <property type="protein sequence ID" value="PAT34460.1"/>
    <property type="molecule type" value="Genomic_DNA"/>
</dbReference>
<comment type="caution">
    <text evidence="10">The sequence shown here is derived from an EMBL/GenBank/DDBJ whole genome shotgun (WGS) entry which is preliminary data.</text>
</comment>
<feature type="disulfide bond" description="Redox-active" evidence="7">
    <location>
        <begin position="43"/>
        <end position="48"/>
    </location>
</feature>
<evidence type="ECO:0000256" key="6">
    <source>
        <dbReference type="PIRSR" id="PIRSR000350-3"/>
    </source>
</evidence>
<protein>
    <submittedName>
        <fullName evidence="10">Pyridine nucleotide-disulfide oxidoreductase</fullName>
    </submittedName>
</protein>
<dbReference type="FunFam" id="3.30.390.30:FF:000001">
    <property type="entry name" value="Dihydrolipoyl dehydrogenase"/>
    <property type="match status" value="1"/>
</dbReference>
<dbReference type="Pfam" id="PF02852">
    <property type="entry name" value="Pyr_redox_dim"/>
    <property type="match status" value="1"/>
</dbReference>
<dbReference type="PANTHER" id="PTHR43014">
    <property type="entry name" value="MERCURIC REDUCTASE"/>
    <property type="match status" value="1"/>
</dbReference>
<comment type="similarity">
    <text evidence="1">Belongs to the class-I pyridine nucleotide-disulfide oxidoreductase family.</text>
</comment>
<dbReference type="Proteomes" id="UP000217999">
    <property type="component" value="Unassembled WGS sequence"/>
</dbReference>
<evidence type="ECO:0000256" key="4">
    <source>
        <dbReference type="ARBA" id="ARBA00023002"/>
    </source>
</evidence>
<dbReference type="InterPro" id="IPR023753">
    <property type="entry name" value="FAD/NAD-binding_dom"/>
</dbReference>
<sequence length="452" mass="48116">MQHTQHLVIGFGKGGKTLAGKLAARGESVVLVERSAAMYGGTCINVACIPTKTLIHGAELGHPYAQALAAKQELVGALRAKNQEALTRHPSLTLLTGQARFIDPHTVAVQLADGGQTQVRAERIYINTGTVPALPPIEGLAQSQRCYTSTTLMELPERPASLAIVGGGFIGVEFASMLAQFGSQVTLLEGAETFLPREDEDVAAALRAQLEQRGVRILTGARVLRVQDEEAGGDGGVRLHYQQGQGGAEQSLQAQAVLLATGRASTAADLDLPAAGIATDERGFIQVNEQLQASHPHIWALGDINGGPQFTFISLDDQRIVLGQLDGASYHSREQRKQWATCVFTSPPLAHIGLREREARQQGLKFQLVKLPAAAVPKARILGQTEGFLKALVEEGSGRVLGCTLLCPEAHEVINTVQMAVNAGLPYTALRDAIYTHPSMTEALNDLFGAVS</sequence>
<accession>A0A2A2A7G4</accession>
<dbReference type="InterPro" id="IPR001100">
    <property type="entry name" value="Pyr_nuc-diS_OxRdtase"/>
</dbReference>
<dbReference type="Gene3D" id="3.50.50.60">
    <property type="entry name" value="FAD/NAD(P)-binding domain"/>
    <property type="match status" value="2"/>
</dbReference>
<dbReference type="PANTHER" id="PTHR43014:SF4">
    <property type="entry name" value="PYRIDINE NUCLEOTIDE-DISULFIDE OXIDOREDUCTASE RCLA-RELATED"/>
    <property type="match status" value="1"/>
</dbReference>
<dbReference type="PRINTS" id="PR00411">
    <property type="entry name" value="PNDRDTASEI"/>
</dbReference>
<dbReference type="GO" id="GO:0003955">
    <property type="term" value="F:NAD(P)H dehydrogenase (quinone) activity"/>
    <property type="evidence" value="ECO:0007669"/>
    <property type="project" value="TreeGrafter"/>
</dbReference>
<feature type="binding site" evidence="6">
    <location>
        <position position="303"/>
    </location>
    <ligand>
        <name>FAD</name>
        <dbReference type="ChEBI" id="CHEBI:57692"/>
    </ligand>
</feature>
<evidence type="ECO:0000313" key="11">
    <source>
        <dbReference type="Proteomes" id="UP000217999"/>
    </source>
</evidence>
<dbReference type="SUPFAM" id="SSF51905">
    <property type="entry name" value="FAD/NAD(P)-binding domain"/>
    <property type="match status" value="1"/>
</dbReference>
<evidence type="ECO:0000256" key="7">
    <source>
        <dbReference type="PIRSR" id="PIRSR000350-4"/>
    </source>
</evidence>
<feature type="binding site" evidence="6">
    <location>
        <position position="189"/>
    </location>
    <ligand>
        <name>NAD(+)</name>
        <dbReference type="ChEBI" id="CHEBI:57540"/>
    </ligand>
</feature>
<keyword evidence="2" id="KW-0285">Flavoprotein</keyword>
<evidence type="ECO:0000256" key="1">
    <source>
        <dbReference type="ARBA" id="ARBA00007532"/>
    </source>
</evidence>
<dbReference type="GO" id="GO:0050660">
    <property type="term" value="F:flavin adenine dinucleotide binding"/>
    <property type="evidence" value="ECO:0007669"/>
    <property type="project" value="TreeGrafter"/>
</dbReference>
<feature type="binding site" evidence="6">
    <location>
        <position position="262"/>
    </location>
    <ligand>
        <name>NAD(+)</name>
        <dbReference type="ChEBI" id="CHEBI:57540"/>
    </ligand>
</feature>
<dbReference type="AlphaFoldDB" id="A0A2A2A7G4"/>
<proteinExistence type="inferred from homology"/>
<dbReference type="Gene3D" id="3.30.390.30">
    <property type="match status" value="1"/>
</dbReference>
<name>A0A2A2A7G4_9BURK</name>
<keyword evidence="4" id="KW-0560">Oxidoreductase</keyword>
<comment type="cofactor">
    <cofactor evidence="6">
        <name>FAD</name>
        <dbReference type="ChEBI" id="CHEBI:57692"/>
    </cofactor>
    <text evidence="6">Binds 1 FAD per subunit.</text>
</comment>
<gene>
    <name evidence="10" type="ORF">CK620_08565</name>
</gene>
<keyword evidence="6" id="KW-0547">Nucleotide-binding</keyword>
<dbReference type="PIRSF" id="PIRSF000350">
    <property type="entry name" value="Mercury_reductase_MerA"/>
    <property type="match status" value="1"/>
</dbReference>
<feature type="active site" description="Proton acceptor" evidence="5">
    <location>
        <position position="437"/>
    </location>
</feature>
<feature type="binding site" evidence="6">
    <location>
        <begin position="166"/>
        <end position="173"/>
    </location>
    <ligand>
        <name>NAD(+)</name>
        <dbReference type="ChEBI" id="CHEBI:57540"/>
    </ligand>
</feature>
<dbReference type="Pfam" id="PF07992">
    <property type="entry name" value="Pyr_redox_2"/>
    <property type="match status" value="1"/>
</dbReference>
<evidence type="ECO:0000256" key="5">
    <source>
        <dbReference type="PIRSR" id="PIRSR000350-2"/>
    </source>
</evidence>
<keyword evidence="3 6" id="KW-0274">FAD</keyword>
<evidence type="ECO:0000313" key="10">
    <source>
        <dbReference type="EMBL" id="PAT34460.1"/>
    </source>
</evidence>
<evidence type="ECO:0000259" key="9">
    <source>
        <dbReference type="Pfam" id="PF07992"/>
    </source>
</evidence>
<organism evidence="10 11">
    <name type="scientific">Vandammella animalimorsus</name>
    <dbReference type="NCBI Taxonomy" id="2029117"/>
    <lineage>
        <taxon>Bacteria</taxon>
        <taxon>Pseudomonadati</taxon>
        <taxon>Pseudomonadota</taxon>
        <taxon>Betaproteobacteria</taxon>
        <taxon>Burkholderiales</taxon>
        <taxon>Comamonadaceae</taxon>
        <taxon>Vandammella</taxon>
    </lineage>
</organism>
<reference evidence="10 11" key="1">
    <citation type="submission" date="2017-08" db="EMBL/GenBank/DDBJ databases">
        <title>WGS of Clinical strains of the CDC Group NO-1 linked to zoonotic infections in humans.</title>
        <authorList>
            <person name="Bernier A.-M."/>
            <person name="Bernard K."/>
        </authorList>
    </citation>
    <scope>NUCLEOTIDE SEQUENCE [LARGE SCALE GENOMIC DNA]</scope>
    <source>
        <strain evidence="10 11">NML03-0146</strain>
    </source>
</reference>
<feature type="domain" description="FAD/NAD(P)-binding" evidence="9">
    <location>
        <begin position="5"/>
        <end position="310"/>
    </location>
</feature>
<feature type="binding site" evidence="6">
    <location>
        <position position="52"/>
    </location>
    <ligand>
        <name>FAD</name>
        <dbReference type="ChEBI" id="CHEBI:57692"/>
    </ligand>
</feature>
<keyword evidence="6" id="KW-0520">NAD</keyword>
<evidence type="ECO:0000259" key="8">
    <source>
        <dbReference type="Pfam" id="PF02852"/>
    </source>
</evidence>
<dbReference type="InterPro" id="IPR016156">
    <property type="entry name" value="FAD/NAD-linked_Rdtase_dimer_sf"/>
</dbReference>
<evidence type="ECO:0000256" key="2">
    <source>
        <dbReference type="ARBA" id="ARBA00022630"/>
    </source>
</evidence>
<dbReference type="SUPFAM" id="SSF55424">
    <property type="entry name" value="FAD/NAD-linked reductases, dimerisation (C-terminal) domain"/>
    <property type="match status" value="1"/>
</dbReference>
<evidence type="ECO:0000256" key="3">
    <source>
        <dbReference type="ARBA" id="ARBA00022827"/>
    </source>
</evidence>
<dbReference type="InterPro" id="IPR004099">
    <property type="entry name" value="Pyr_nucl-diS_OxRdtase_dimer"/>
</dbReference>
<dbReference type="PRINTS" id="PR00368">
    <property type="entry name" value="FADPNR"/>
</dbReference>
<feature type="domain" description="Pyridine nucleotide-disulphide oxidoreductase dimerisation" evidence="8">
    <location>
        <begin position="340"/>
        <end position="446"/>
    </location>
</feature>